<dbReference type="InterPro" id="IPR027417">
    <property type="entry name" value="P-loop_NTPase"/>
</dbReference>
<organism evidence="4 5">
    <name type="scientific">Clostridium neuense</name>
    <dbReference type="NCBI Taxonomy" id="1728934"/>
    <lineage>
        <taxon>Bacteria</taxon>
        <taxon>Bacillati</taxon>
        <taxon>Bacillota</taxon>
        <taxon>Clostridia</taxon>
        <taxon>Eubacteriales</taxon>
        <taxon>Clostridiaceae</taxon>
        <taxon>Clostridium</taxon>
    </lineage>
</organism>
<dbReference type="InterPro" id="IPR027785">
    <property type="entry name" value="UvrD-like_helicase_C"/>
</dbReference>
<name>A0ABW8TG44_9CLOT</name>
<dbReference type="Pfam" id="PF13538">
    <property type="entry name" value="UvrD_C_2"/>
    <property type="match status" value="1"/>
</dbReference>
<keyword evidence="5" id="KW-1185">Reference proteome</keyword>
<accession>A0ABW8TG44</accession>
<keyword evidence="1" id="KW-0547">Nucleotide-binding</keyword>
<dbReference type="Proteomes" id="UP001623592">
    <property type="component" value="Unassembled WGS sequence"/>
</dbReference>
<dbReference type="SUPFAM" id="SSF52540">
    <property type="entry name" value="P-loop containing nucleoside triphosphate hydrolases"/>
    <property type="match status" value="2"/>
</dbReference>
<dbReference type="CDD" id="cd17933">
    <property type="entry name" value="DEXSc_RecD-like"/>
    <property type="match status" value="1"/>
</dbReference>
<proteinExistence type="predicted"/>
<evidence type="ECO:0000256" key="2">
    <source>
        <dbReference type="ARBA" id="ARBA00022840"/>
    </source>
</evidence>
<protein>
    <submittedName>
        <fullName evidence="4">ATP-dependent RecD-like DNA helicase</fullName>
    </submittedName>
</protein>
<dbReference type="Pfam" id="PF13604">
    <property type="entry name" value="AAA_30"/>
    <property type="match status" value="1"/>
</dbReference>
<evidence type="ECO:0000256" key="1">
    <source>
        <dbReference type="ARBA" id="ARBA00022741"/>
    </source>
</evidence>
<dbReference type="CDD" id="cd18809">
    <property type="entry name" value="SF1_C_RecD"/>
    <property type="match status" value="1"/>
</dbReference>
<comment type="caution">
    <text evidence="4">The sequence shown here is derived from an EMBL/GenBank/DDBJ whole genome shotgun (WGS) entry which is preliminary data.</text>
</comment>
<evidence type="ECO:0000259" key="3">
    <source>
        <dbReference type="Pfam" id="PF13538"/>
    </source>
</evidence>
<dbReference type="Gene3D" id="3.40.50.300">
    <property type="entry name" value="P-loop containing nucleotide triphosphate hydrolases"/>
    <property type="match status" value="2"/>
</dbReference>
<evidence type="ECO:0000313" key="4">
    <source>
        <dbReference type="EMBL" id="MFL0251156.1"/>
    </source>
</evidence>
<reference evidence="4 5" key="1">
    <citation type="submission" date="2024-11" db="EMBL/GenBank/DDBJ databases">
        <authorList>
            <person name="Heng Y.C."/>
            <person name="Lim A.C.H."/>
            <person name="Lee J.K.Y."/>
            <person name="Kittelmann S."/>
        </authorList>
    </citation>
    <scope>NUCLEOTIDE SEQUENCE [LARGE SCALE GENOMIC DNA]</scope>
    <source>
        <strain evidence="4 5">WILCCON 0114</strain>
    </source>
</reference>
<gene>
    <name evidence="4" type="ORF">ACJDT4_12035</name>
</gene>
<dbReference type="RefSeq" id="WP_406787812.1">
    <property type="nucleotide sequence ID" value="NZ_JBJIAA010000009.1"/>
</dbReference>
<dbReference type="PANTHER" id="PTHR43788:SF6">
    <property type="entry name" value="DNA HELICASE B"/>
    <property type="match status" value="1"/>
</dbReference>
<keyword evidence="2" id="KW-0067">ATP-binding</keyword>
<dbReference type="Gene3D" id="2.30.30.940">
    <property type="match status" value="1"/>
</dbReference>
<evidence type="ECO:0000313" key="5">
    <source>
        <dbReference type="Proteomes" id="UP001623592"/>
    </source>
</evidence>
<dbReference type="EMBL" id="JBJIAA010000009">
    <property type="protein sequence ID" value="MFL0251156.1"/>
    <property type="molecule type" value="Genomic_DNA"/>
</dbReference>
<dbReference type="PANTHER" id="PTHR43788">
    <property type="entry name" value="DNA2/NAM7 HELICASE FAMILY MEMBER"/>
    <property type="match status" value="1"/>
</dbReference>
<sequence>MEKKLNDKRLEIKIKLIYEFNLDKEIADELIRDYGMKVANVIISKPYILGRYLISMNLIKEIIENNSIDKNEDYKNMIIIAAAILYTVEDVVRSEGHVFIYKSDLKSKFKELNEEVDEQKLEMTLNFLEANSEIVRETDNGGRECVYLTRLYKAEVQLADIILGLMKKCRCKNSSIDNDKIEKFISMCNSSDINLNNNQIKAVHTALNSRISIVSGMAGTGKSTIIKTIIAGFKYMLNLSEKEISIVSYTGKSVNEMTKKTGIKGKTVHRFLGIGLNNKYHSIKTDVLIIDECGLIGLELMTQLLYNTVKENPNVRIVIMGDPFQLKSIEAGCVLEELLKSKVIKVTELKDIVRQKKDSLIINNACKIINGIQINGRKSGIWFDENEFQFLEVGRSNIKTKVIEVVNKLLSKGISICDIQIISPTKKGINGIEELNKEIANSVNGISGRYIYKFGILDMVMVTENDYSKEVFNGQKGIIKRVEINTNRIENVTVDFNGKEALFVNDEISCIELAYVSTVHKMQGSESKVVIIVVDEEQEMMLTRELLYVAVTRGIERVVIVGNKKAFNEGVRRVTMERHSLLAERIIEMSNIN</sequence>
<dbReference type="InterPro" id="IPR050534">
    <property type="entry name" value="Coronavir_polyprotein_1ab"/>
</dbReference>
<feature type="domain" description="UvrD-like helicase C-terminal" evidence="3">
    <location>
        <begin position="513"/>
        <end position="561"/>
    </location>
</feature>